<sequence length="105" mass="11993">MKEFYADVEHISMPVKASHFGIECFVAGKSTDGEAENQFGFAILRRIQASDCFESSVNPRTMGLLEPRKRSRKYPASWYDSIFDASRGPSRKITSNNHHEHLSKR</sequence>
<gene>
    <name evidence="2" type="ORF">BECKTC1821E_GA0114239_100672</name>
</gene>
<dbReference type="EMBL" id="CAADFT010000006">
    <property type="protein sequence ID" value="VFK40098.1"/>
    <property type="molecule type" value="Genomic_DNA"/>
</dbReference>
<organism evidence="2">
    <name type="scientific">Candidatus Kentrum sp. TC</name>
    <dbReference type="NCBI Taxonomy" id="2126339"/>
    <lineage>
        <taxon>Bacteria</taxon>
        <taxon>Pseudomonadati</taxon>
        <taxon>Pseudomonadota</taxon>
        <taxon>Gammaproteobacteria</taxon>
        <taxon>Candidatus Kentrum</taxon>
    </lineage>
</organism>
<accession>A0A450YEX1</accession>
<reference evidence="2" key="1">
    <citation type="submission" date="2019-02" db="EMBL/GenBank/DDBJ databases">
        <authorList>
            <person name="Gruber-Vodicka R. H."/>
            <person name="Seah K. B. B."/>
        </authorList>
    </citation>
    <scope>NUCLEOTIDE SEQUENCE</scope>
    <source>
        <strain evidence="2">BECK_BZ125</strain>
    </source>
</reference>
<evidence type="ECO:0000256" key="1">
    <source>
        <dbReference type="SAM" id="MobiDB-lite"/>
    </source>
</evidence>
<feature type="region of interest" description="Disordered" evidence="1">
    <location>
        <begin position="85"/>
        <end position="105"/>
    </location>
</feature>
<evidence type="ECO:0000313" key="2">
    <source>
        <dbReference type="EMBL" id="VFK40098.1"/>
    </source>
</evidence>
<name>A0A450YEX1_9GAMM</name>
<dbReference type="AlphaFoldDB" id="A0A450YEX1"/>
<protein>
    <submittedName>
        <fullName evidence="2">Uncharacterized protein</fullName>
    </submittedName>
</protein>
<proteinExistence type="predicted"/>